<feature type="domain" description="Cilia- and flagella-associated protein 69 ARM repeats" evidence="1">
    <location>
        <begin position="460"/>
        <end position="588"/>
    </location>
</feature>
<evidence type="ECO:0000313" key="3">
    <source>
        <dbReference type="Proteomes" id="UP001154114"/>
    </source>
</evidence>
<dbReference type="InterPro" id="IPR048733">
    <property type="entry name" value="CFA69_ARM_dom"/>
</dbReference>
<dbReference type="AlphaFoldDB" id="A0A9P0BP16"/>
<dbReference type="Pfam" id="PF21049">
    <property type="entry name" value="CFA69_ARM_rpt"/>
    <property type="match status" value="1"/>
</dbReference>
<evidence type="ECO:0000259" key="1">
    <source>
        <dbReference type="Pfam" id="PF21049"/>
    </source>
</evidence>
<name>A0A9P0BP16_CHRIL</name>
<dbReference type="Proteomes" id="UP001154114">
    <property type="component" value="Chromosome 1"/>
</dbReference>
<evidence type="ECO:0000313" key="2">
    <source>
        <dbReference type="EMBL" id="CAH0578431.1"/>
    </source>
</evidence>
<dbReference type="EMBL" id="LR824004">
    <property type="protein sequence ID" value="CAH0578431.1"/>
    <property type="molecule type" value="Genomic_DNA"/>
</dbReference>
<accession>A0A9P0BP16</accession>
<reference evidence="2" key="1">
    <citation type="submission" date="2021-12" db="EMBL/GenBank/DDBJ databases">
        <authorList>
            <person name="King R."/>
        </authorList>
    </citation>
    <scope>NUCLEOTIDE SEQUENCE</scope>
</reference>
<keyword evidence="3" id="KW-1185">Reference proteome</keyword>
<organism evidence="2 3">
    <name type="scientific">Chrysodeixis includens</name>
    <name type="common">Soybean looper</name>
    <name type="synonym">Pseudoplusia includens</name>
    <dbReference type="NCBI Taxonomy" id="689277"/>
    <lineage>
        <taxon>Eukaryota</taxon>
        <taxon>Metazoa</taxon>
        <taxon>Ecdysozoa</taxon>
        <taxon>Arthropoda</taxon>
        <taxon>Hexapoda</taxon>
        <taxon>Insecta</taxon>
        <taxon>Pterygota</taxon>
        <taxon>Neoptera</taxon>
        <taxon>Endopterygota</taxon>
        <taxon>Lepidoptera</taxon>
        <taxon>Glossata</taxon>
        <taxon>Ditrysia</taxon>
        <taxon>Noctuoidea</taxon>
        <taxon>Noctuidae</taxon>
        <taxon>Plusiinae</taxon>
        <taxon>Chrysodeixis</taxon>
    </lineage>
</organism>
<gene>
    <name evidence="2" type="ORF">CINC_LOCUS739</name>
</gene>
<dbReference type="OrthoDB" id="191673at2759"/>
<sequence length="669" mass="76532">MEYLLIRSEDEELFNIVSEALLWHLSAPDKLRGMKTLQLRHSLAAAAPALRQTTVRMIAVATTPRFPTFLEIAFLLACDTMDNCISMMKDNMIENILYRFNPYFPERQLPNYDINPQDCHDYNVKLGDSSANMHTTLSVLLVLLKTTTEFLEKNPQHRKLLPAPDCYAQRCFVWAYRYECRARGRSHQRITMTVVAAVLLKCFGDRLPLFSSTLMPDIISLSVLTELPPRNDWIGTVNFSTSQQDVQFKKVLIYFVIDLLKVFPYNRFMLESRYWLMGIMYLLDPGLCYLRAHWSPTLFADLRKTALQALVCTLPLAEHRLVKQYGLIRRILWYIEWYSESPYEVPVLYWCLRVLQVSTYHRTDVERVEAMTNLFDTHGIIILIHLCYTLLAQNEPPLEKGQAIISLCLRLLASCVSQNRRLSCCVYPGLRWPSSINNLAKEILDVVLMSLDKHYIISDRWLITTLNFIWEGIIWRRDYRELFVADDGIYKLLDIIAMTHPSVQCMALAMVCDIARAGDAVGQLVSWRANLGASNAVPMLVKCGSTIATLLAAVFRDECRISGVRLNEYGVIQDMDCPIMSVSVQDQLSNTEISYMKSPRTPVCLAAADIPGSRMSKAFAILHLLSEDLESRVALADEAYNLYKNIDLAIEDEVCFVSTFITTIIIIAI</sequence>
<proteinExistence type="predicted"/>
<protein>
    <recommendedName>
        <fullName evidence="1">Cilia- and flagella-associated protein 69 ARM repeats domain-containing protein</fullName>
    </recommendedName>
</protein>